<dbReference type="SMART" id="SM00367">
    <property type="entry name" value="LRR_CC"/>
    <property type="match status" value="7"/>
</dbReference>
<accession>A0AAP0EUB7</accession>
<evidence type="ECO:0000259" key="1">
    <source>
        <dbReference type="Pfam" id="PF25372"/>
    </source>
</evidence>
<dbReference type="PANTHER" id="PTHR13318">
    <property type="entry name" value="PARTNER OF PAIRED, ISOFORM B-RELATED"/>
    <property type="match status" value="1"/>
</dbReference>
<proteinExistence type="predicted"/>
<feature type="domain" description="F-box/LRR-repeat protein 15-like leucin rich repeat" evidence="1">
    <location>
        <begin position="181"/>
        <end position="375"/>
    </location>
</feature>
<comment type="caution">
    <text evidence="2">The sequence shown here is derived from an EMBL/GenBank/DDBJ whole genome shotgun (WGS) entry which is preliminary data.</text>
</comment>
<dbReference type="Pfam" id="PF25372">
    <property type="entry name" value="DUF7885"/>
    <property type="match status" value="2"/>
</dbReference>
<organism evidence="2 3">
    <name type="scientific">Stephania yunnanensis</name>
    <dbReference type="NCBI Taxonomy" id="152371"/>
    <lineage>
        <taxon>Eukaryota</taxon>
        <taxon>Viridiplantae</taxon>
        <taxon>Streptophyta</taxon>
        <taxon>Embryophyta</taxon>
        <taxon>Tracheophyta</taxon>
        <taxon>Spermatophyta</taxon>
        <taxon>Magnoliopsida</taxon>
        <taxon>Ranunculales</taxon>
        <taxon>Menispermaceae</taxon>
        <taxon>Menispermoideae</taxon>
        <taxon>Cissampelideae</taxon>
        <taxon>Stephania</taxon>
    </lineage>
</organism>
<dbReference type="SUPFAM" id="SSF52047">
    <property type="entry name" value="RNI-like"/>
    <property type="match status" value="2"/>
</dbReference>
<protein>
    <recommendedName>
        <fullName evidence="1">F-box/LRR-repeat protein 15-like leucin rich repeat domain-containing protein</fullName>
    </recommendedName>
</protein>
<keyword evidence="3" id="KW-1185">Reference proteome</keyword>
<dbReference type="InterPro" id="IPR057207">
    <property type="entry name" value="FBXL15_LRR"/>
</dbReference>
<dbReference type="InterPro" id="IPR032675">
    <property type="entry name" value="LRR_dom_sf"/>
</dbReference>
<gene>
    <name evidence="2" type="ORF">Syun_025465</name>
</gene>
<name>A0AAP0EUB7_9MAGN</name>
<dbReference type="PANTHER" id="PTHR13318:SF106">
    <property type="entry name" value="F-BOX_LRR-REPEAT PROTEIN 2"/>
    <property type="match status" value="1"/>
</dbReference>
<dbReference type="GO" id="GO:0019005">
    <property type="term" value="C:SCF ubiquitin ligase complex"/>
    <property type="evidence" value="ECO:0007669"/>
    <property type="project" value="TreeGrafter"/>
</dbReference>
<dbReference type="AlphaFoldDB" id="A0AAP0EUB7"/>
<evidence type="ECO:0000313" key="2">
    <source>
        <dbReference type="EMBL" id="KAK9098420.1"/>
    </source>
</evidence>
<dbReference type="EMBL" id="JBBNAF010000011">
    <property type="protein sequence ID" value="KAK9098420.1"/>
    <property type="molecule type" value="Genomic_DNA"/>
</dbReference>
<sequence>MAGDRIWDELPEDCWELVLNRLDNHRHFETVSLVCKKLLSISNRIRCRFVVSNPTIMVYGSISRFLGRFHQLKRIDLVGFIGDLDRVVREIGESELAIEVLNISYQRGIPVEGFRELGMKKNGFSLRVLICSRVWVLRDSDLGVIADCFPNLERLDISYPENDLGSPQERRLDSRVSPRIVSDNGVEVLASKLRSLRRINISGNQFISDRSLVNLSKGCEFLAEIAALDCSFLSQSGLFSAIRNCRNLASLSMNASWNTHSASSNPSIAVDSSLFRGRALRDLDLWQMVVSDELLSSIKEANLPLKKLGLRYCQGFTFNGIQSLLIVYQQSLNHLDLEGLAFLSNQSMIALSQHLHELSFISLNFCYNLSSSMFFALMENCPFLKEIQMESTSIGRDGCITNNIKKNTSVEILGLGRNKYLSDTTLVKIGSVCPKLKCLNLSSCSEITKEGIDEIGKCCSELIELKLNGCYGLSGLGIGFPFRKLKVFDAAWLRISDEGLAVIGGKCIGLLRLNLEGCSGMTEQGVKVVVEKCKSLRELNLNRCCGIKNDILAWLVFARSSLRKIVPPNHSSVSEPQRNLFLRHGCIVS</sequence>
<dbReference type="Proteomes" id="UP001420932">
    <property type="component" value="Unassembled WGS sequence"/>
</dbReference>
<dbReference type="Gene3D" id="3.80.10.10">
    <property type="entry name" value="Ribonuclease Inhibitor"/>
    <property type="match status" value="3"/>
</dbReference>
<dbReference type="InterPro" id="IPR006553">
    <property type="entry name" value="Leu-rich_rpt_Cys-con_subtyp"/>
</dbReference>
<reference evidence="2 3" key="1">
    <citation type="submission" date="2024-01" db="EMBL/GenBank/DDBJ databases">
        <title>Genome assemblies of Stephania.</title>
        <authorList>
            <person name="Yang L."/>
        </authorList>
    </citation>
    <scope>NUCLEOTIDE SEQUENCE [LARGE SCALE GENOMIC DNA]</scope>
    <source>
        <strain evidence="2">YNDBR</strain>
        <tissue evidence="2">Leaf</tissue>
    </source>
</reference>
<dbReference type="GO" id="GO:0031146">
    <property type="term" value="P:SCF-dependent proteasomal ubiquitin-dependent protein catabolic process"/>
    <property type="evidence" value="ECO:0007669"/>
    <property type="project" value="TreeGrafter"/>
</dbReference>
<dbReference type="Gene3D" id="1.20.1280.50">
    <property type="match status" value="1"/>
</dbReference>
<evidence type="ECO:0000313" key="3">
    <source>
        <dbReference type="Proteomes" id="UP001420932"/>
    </source>
</evidence>
<feature type="domain" description="F-box/LRR-repeat protein 15-like leucin rich repeat" evidence="1">
    <location>
        <begin position="376"/>
        <end position="552"/>
    </location>
</feature>